<protein>
    <submittedName>
        <fullName evidence="1">Uncharacterized protein</fullName>
    </submittedName>
</protein>
<accession>A0A1L8Z9M2</accession>
<proteinExistence type="predicted"/>
<reference evidence="1" key="1">
    <citation type="journal article" date="2015" name="Microbiology">
        <title>Similarities in murine infection and immune response to Borrelia bissettii and Borrelia burgdorferi sensu stricto.</title>
        <authorList>
            <person name="Leydet B.F.Jr."/>
            <person name="Liang F.T."/>
        </authorList>
    </citation>
    <scope>NUCLEOTIDE SEQUENCE [LARGE SCALE GENOMIC DNA]</scope>
    <source>
        <strain evidence="1">CO275</strain>
        <plasmid evidence="1">unnamed</plasmid>
    </source>
</reference>
<organism evidence="1">
    <name type="scientific">Borrelia bissettiae</name>
    <name type="common">Borreliella bissettiae</name>
    <dbReference type="NCBI Taxonomy" id="64897"/>
    <lineage>
        <taxon>Bacteria</taxon>
        <taxon>Pseudomonadati</taxon>
        <taxon>Spirochaetota</taxon>
        <taxon>Spirochaetia</taxon>
        <taxon>Spirochaetales</taxon>
        <taxon>Borreliaceae</taxon>
        <taxon>Borreliella</taxon>
    </lineage>
</organism>
<reference evidence="1" key="2">
    <citation type="submission" date="2015-07" db="EMBL/GenBank/DDBJ databases">
        <authorList>
            <person name="Noorani M."/>
        </authorList>
    </citation>
    <scope>NUCLEOTIDE SEQUENCE</scope>
    <source>
        <strain evidence="1">CO275</strain>
        <plasmid evidence="1">unnamed</plasmid>
    </source>
</reference>
<name>A0A1L8Z9M2_BORBI</name>
<comment type="caution">
    <text evidence="1">The sequence shown here is derived from an EMBL/GenBank/DDBJ whole genome shotgun (WGS) entry which is preliminary data.</text>
</comment>
<sequence>QNLKANIFNILIEQLKKETNIEILKPIIKDYLNKQKKIEYNKIFGTYYLELLEIIKNEKNSLTVEEFNIKAV</sequence>
<gene>
    <name evidence="1" type="ORF">ER70_08840</name>
</gene>
<dbReference type="AlphaFoldDB" id="A0A1L8Z9M2"/>
<keyword evidence="1" id="KW-0614">Plasmid</keyword>
<feature type="non-terminal residue" evidence="1">
    <location>
        <position position="1"/>
    </location>
</feature>
<dbReference type="EMBL" id="JNBW01000574">
    <property type="protein sequence ID" value="OJH14432.1"/>
    <property type="molecule type" value="Genomic_DNA"/>
</dbReference>
<geneLocation type="plasmid" evidence="1">
    <name>unnamed</name>
</geneLocation>
<evidence type="ECO:0000313" key="1">
    <source>
        <dbReference type="EMBL" id="OJH14432.1"/>
    </source>
</evidence>